<dbReference type="Proteomes" id="UP000694920">
    <property type="component" value="Unplaced"/>
</dbReference>
<evidence type="ECO:0000256" key="1">
    <source>
        <dbReference type="SAM" id="MobiDB-lite"/>
    </source>
</evidence>
<feature type="transmembrane region" description="Helical" evidence="2">
    <location>
        <begin position="343"/>
        <end position="366"/>
    </location>
</feature>
<evidence type="ECO:0000313" key="6">
    <source>
        <dbReference type="RefSeq" id="XP_015606493.1"/>
    </source>
</evidence>
<evidence type="ECO:0000313" key="7">
    <source>
        <dbReference type="RefSeq" id="XP_024946107.1"/>
    </source>
</evidence>
<feature type="compositionally biased region" description="Low complexity" evidence="1">
    <location>
        <begin position="169"/>
        <end position="194"/>
    </location>
</feature>
<organism evidence="3 6">
    <name type="scientific">Cephus cinctus</name>
    <name type="common">Wheat stem sawfly</name>
    <dbReference type="NCBI Taxonomy" id="211228"/>
    <lineage>
        <taxon>Eukaryota</taxon>
        <taxon>Metazoa</taxon>
        <taxon>Ecdysozoa</taxon>
        <taxon>Arthropoda</taxon>
        <taxon>Hexapoda</taxon>
        <taxon>Insecta</taxon>
        <taxon>Pterygota</taxon>
        <taxon>Neoptera</taxon>
        <taxon>Endopterygota</taxon>
        <taxon>Hymenoptera</taxon>
        <taxon>Cephoidea</taxon>
        <taxon>Cephidae</taxon>
        <taxon>Cephus</taxon>
    </lineage>
</organism>
<gene>
    <name evidence="4 5 6 7" type="primary">LOC107273131</name>
</gene>
<accession>A0AAJ7FSU1</accession>
<dbReference type="AlphaFoldDB" id="A0AAJ7FSU1"/>
<keyword evidence="2" id="KW-0472">Membrane</keyword>
<name>A0AAJ7FSU1_CEPCN</name>
<feature type="region of interest" description="Disordered" evidence="1">
    <location>
        <begin position="146"/>
        <end position="203"/>
    </location>
</feature>
<sequence length="396" mass="44130">MTLMRDRRNSTPIVVQRQQNKGFLGAAYCRGGKYCQTMSHDCSVRSILVFSMFACGVLSASTEDQSEMRIYTDRKNEMDAVNFEVSDVANFAKIIKNTIYSKTDDTSKVFSKFLYEHLARSRQKRMPPETYQSSSEVSDMITSLVHPSDDDDEIESPTFQSKDLVPPILNNTCNETNSNNTSLSPTSLERSSSPKNVSNTASKTNLPKEMETRLILTERNNSFTNSSKLDEETSTAIAMTTNEIVNSATTIKDISNTQGTSNNHNDLGNVSGSTEQLNTESPYISSTTTALTESSEIIQVIPINSSTTETTQNENTDTSKKSITKAEIKKENEAKEAGMSSGIIVLVTGITFSIAVVMAYVGLIVWRRYLDYRYGNRELLVNDLEFDTNDLHHFEL</sequence>
<keyword evidence="3" id="KW-1185">Reference proteome</keyword>
<evidence type="ECO:0000313" key="4">
    <source>
        <dbReference type="RefSeq" id="XP_015606472.1"/>
    </source>
</evidence>
<evidence type="ECO:0000256" key="2">
    <source>
        <dbReference type="SAM" id="Phobius"/>
    </source>
</evidence>
<proteinExistence type="predicted"/>
<protein>
    <submittedName>
        <fullName evidence="4 5">Uncharacterized protein LOC107273131 isoform X1</fullName>
    </submittedName>
</protein>
<keyword evidence="2" id="KW-1133">Transmembrane helix</keyword>
<dbReference type="RefSeq" id="XP_024946107.1">
    <property type="nucleotide sequence ID" value="XM_025090339.1"/>
</dbReference>
<reference evidence="4 5" key="1">
    <citation type="submission" date="2025-04" db="UniProtKB">
        <authorList>
            <consortium name="RefSeq"/>
        </authorList>
    </citation>
    <scope>IDENTIFICATION</scope>
</reference>
<dbReference type="RefSeq" id="XP_015606483.1">
    <property type="nucleotide sequence ID" value="XM_015750997.1"/>
</dbReference>
<dbReference type="RefSeq" id="XP_015606493.1">
    <property type="nucleotide sequence ID" value="XM_015751007.1"/>
</dbReference>
<evidence type="ECO:0000313" key="3">
    <source>
        <dbReference type="Proteomes" id="UP000694920"/>
    </source>
</evidence>
<dbReference type="GeneID" id="107273131"/>
<evidence type="ECO:0000313" key="5">
    <source>
        <dbReference type="RefSeq" id="XP_015606483.1"/>
    </source>
</evidence>
<dbReference type="KEGG" id="ccin:107273131"/>
<dbReference type="RefSeq" id="XP_015606472.1">
    <property type="nucleotide sequence ID" value="XM_015750986.1"/>
</dbReference>
<keyword evidence="2" id="KW-0812">Transmembrane</keyword>